<organism evidence="1">
    <name type="scientific">Desertifilum tharense IPPAS B-1220</name>
    <dbReference type="NCBI Taxonomy" id="1781255"/>
    <lineage>
        <taxon>Bacteria</taxon>
        <taxon>Bacillati</taxon>
        <taxon>Cyanobacteriota</taxon>
        <taxon>Cyanophyceae</taxon>
        <taxon>Desertifilales</taxon>
        <taxon>Desertifilaceae</taxon>
        <taxon>Desertifilum</taxon>
    </lineage>
</organism>
<proteinExistence type="predicted"/>
<keyword evidence="1" id="KW-0808">Transferase</keyword>
<dbReference type="STRING" id="1781255.BH720_15935"/>
<dbReference type="AlphaFoldDB" id="A0A1E5QHW3"/>
<comment type="caution">
    <text evidence="1">The sequence shown here is derived from an EMBL/GenBank/DDBJ whole genome shotgun (WGS) entry which is preliminary data.</text>
</comment>
<dbReference type="RefSeq" id="WP_069968211.1">
    <property type="nucleotide sequence ID" value="NZ_CM124774.1"/>
</dbReference>
<evidence type="ECO:0000313" key="1">
    <source>
        <dbReference type="EMBL" id="OEJ74208.1"/>
    </source>
</evidence>
<reference evidence="1" key="1">
    <citation type="submission" date="2016-09" db="EMBL/GenBank/DDBJ databases">
        <title>Draft genome of thermotolerant cyanobacterium Desertifilum sp. strain IPPAS B-1220.</title>
        <authorList>
            <person name="Sinetova M.A."/>
            <person name="Bolakhan K."/>
            <person name="Zayadan B.K."/>
            <person name="Mironov K.S."/>
            <person name="Ustinova V."/>
            <person name="Kupriyanova E.V."/>
            <person name="Sidorov R.A."/>
            <person name="Skrypnik A.N."/>
            <person name="Gogoleva N.E."/>
            <person name="Gogolev Y.V."/>
            <person name="Los D.A."/>
        </authorList>
    </citation>
    <scope>NUCLEOTIDE SEQUENCE [LARGE SCALE GENOMIC DNA]</scope>
    <source>
        <strain evidence="1">IPPAS B-1220</strain>
    </source>
</reference>
<accession>A0A1E5QHW3</accession>
<sequence length="362" mass="42170">MDYLEIEQRTILIALTGSYGYGLAMPGISDKDYRGVFIATQPYYLGFSKIEQRDRGWDTSAHLFPYLSVDTSIYELKKFLELCTDNNPNILELLWFNQYEHLTDIGKTLVEHKQMFLSTKVKHTYAGYGYAQLKKLESHRRWLLNPPQVKPTPADYGLTEIQPLTKDEVNAFLEYLYLLVRDKVQFLEPAQQLYQLLTAEIDYKGIFKQYPLSDEALEYTQKLTQASDKFIQRLQKTQQYQAALREYNAYQSWKKNRNPARAALEAKVGYDAKFAMQAIRLLRTGLEILEHGELIVDRRIAGDAEELLAMKRGEYRYEEMMAIANSLYQRLETAYPNSTLPRSVDRDAVNQLCIDLVTRQGW</sequence>
<dbReference type="PANTHER" id="PTHR34817:SF1">
    <property type="entry name" value="NUCLEOTIDYLTRANSFERASE"/>
    <property type="match status" value="1"/>
</dbReference>
<protein>
    <submittedName>
        <fullName evidence="1">Nucleotidyltransferase</fullName>
    </submittedName>
</protein>
<dbReference type="EMBL" id="MJGC01000070">
    <property type="protein sequence ID" value="OEJ74208.1"/>
    <property type="molecule type" value="Genomic_DNA"/>
</dbReference>
<name>A0A1E5QHW3_9CYAN</name>
<dbReference type="Pfam" id="PF10127">
    <property type="entry name" value="RlaP"/>
    <property type="match status" value="1"/>
</dbReference>
<dbReference type="OrthoDB" id="569183at2"/>
<gene>
    <name evidence="1" type="ORF">BH720_15935</name>
</gene>
<dbReference type="GO" id="GO:0016740">
    <property type="term" value="F:transferase activity"/>
    <property type="evidence" value="ECO:0007669"/>
    <property type="project" value="UniProtKB-KW"/>
</dbReference>
<dbReference type="PANTHER" id="PTHR34817">
    <property type="entry name" value="NUCLEOTIDYLTRANSFERASE"/>
    <property type="match status" value="1"/>
</dbReference>
<dbReference type="InterPro" id="IPR018775">
    <property type="entry name" value="RlaP"/>
</dbReference>